<evidence type="ECO:0000313" key="3">
    <source>
        <dbReference type="Proteomes" id="UP000676194"/>
    </source>
</evidence>
<evidence type="ECO:0000256" key="1">
    <source>
        <dbReference type="SAM" id="MobiDB-lite"/>
    </source>
</evidence>
<dbReference type="AlphaFoldDB" id="A0A8E6ETQ9"/>
<name>A0A8E6ETQ9_9BACT</name>
<feature type="compositionally biased region" description="Basic and acidic residues" evidence="1">
    <location>
        <begin position="38"/>
        <end position="52"/>
    </location>
</feature>
<proteinExistence type="predicted"/>
<dbReference type="RefSeq" id="WP_213494154.1">
    <property type="nucleotide sequence ID" value="NZ_CP074694.1"/>
</dbReference>
<dbReference type="KEGG" id="tsph:KIH39_15605"/>
<protein>
    <submittedName>
        <fullName evidence="2">Uncharacterized protein</fullName>
    </submittedName>
</protein>
<organism evidence="2 3">
    <name type="scientific">Telmatocola sphagniphila</name>
    <dbReference type="NCBI Taxonomy" id="1123043"/>
    <lineage>
        <taxon>Bacteria</taxon>
        <taxon>Pseudomonadati</taxon>
        <taxon>Planctomycetota</taxon>
        <taxon>Planctomycetia</taxon>
        <taxon>Gemmatales</taxon>
        <taxon>Gemmataceae</taxon>
    </lineage>
</organism>
<accession>A0A8E6ETQ9</accession>
<dbReference type="EMBL" id="CP074694">
    <property type="protein sequence ID" value="QVL30277.1"/>
    <property type="molecule type" value="Genomic_DNA"/>
</dbReference>
<gene>
    <name evidence="2" type="ORF">KIH39_15605</name>
</gene>
<reference evidence="2" key="1">
    <citation type="submission" date="2021-05" db="EMBL/GenBank/DDBJ databases">
        <title>Complete genome sequence of the cellulolytic planctomycete Telmatocola sphagniphila SP2T and characterization of the first cellulase from planctomycetes.</title>
        <authorList>
            <person name="Rakitin A.L."/>
            <person name="Beletsky A.V."/>
            <person name="Naumoff D.G."/>
            <person name="Kulichevskaya I.S."/>
            <person name="Mardanov A.V."/>
            <person name="Ravin N.V."/>
            <person name="Dedysh S.N."/>
        </authorList>
    </citation>
    <scope>NUCLEOTIDE SEQUENCE</scope>
    <source>
        <strain evidence="2">SP2T</strain>
    </source>
</reference>
<evidence type="ECO:0000313" key="2">
    <source>
        <dbReference type="EMBL" id="QVL30277.1"/>
    </source>
</evidence>
<feature type="region of interest" description="Disordered" evidence="1">
    <location>
        <begin position="38"/>
        <end position="60"/>
    </location>
</feature>
<sequence>MTKRLPPPPRATKSQRKEVYDHARLGIIANMCLTGHTGEDRRGSGHRPEHDLGGLMLQQC</sequence>
<keyword evidence="3" id="KW-1185">Reference proteome</keyword>
<dbReference type="Proteomes" id="UP000676194">
    <property type="component" value="Chromosome"/>
</dbReference>